<keyword evidence="2" id="KW-1185">Reference proteome</keyword>
<evidence type="ECO:0000313" key="2">
    <source>
        <dbReference type="Proteomes" id="UP000184050"/>
    </source>
</evidence>
<accession>A0A1M6LIE3</accession>
<evidence type="ECO:0000313" key="1">
    <source>
        <dbReference type="EMBL" id="SHJ70969.1"/>
    </source>
</evidence>
<dbReference type="EMBL" id="FQZE01000027">
    <property type="protein sequence ID" value="SHJ70969.1"/>
    <property type="molecule type" value="Genomic_DNA"/>
</dbReference>
<gene>
    <name evidence="1" type="ORF">SAMN05444280_1272</name>
</gene>
<dbReference type="Proteomes" id="UP000184050">
    <property type="component" value="Unassembled WGS sequence"/>
</dbReference>
<proteinExistence type="predicted"/>
<organism evidence="1 2">
    <name type="scientific">Tangfeifania diversioriginum</name>
    <dbReference type="NCBI Taxonomy" id="1168035"/>
    <lineage>
        <taxon>Bacteria</taxon>
        <taxon>Pseudomonadati</taxon>
        <taxon>Bacteroidota</taxon>
        <taxon>Bacteroidia</taxon>
        <taxon>Marinilabiliales</taxon>
        <taxon>Prolixibacteraceae</taxon>
        <taxon>Tangfeifania</taxon>
    </lineage>
</organism>
<sequence>MLHSYQSYQRGIEIVEPNVQSGFVILSIVPTWN</sequence>
<name>A0A1M6LIE3_9BACT</name>
<reference evidence="1 2" key="1">
    <citation type="submission" date="2016-11" db="EMBL/GenBank/DDBJ databases">
        <authorList>
            <person name="Jaros S."/>
            <person name="Januszkiewicz K."/>
            <person name="Wedrychowicz H."/>
        </authorList>
    </citation>
    <scope>NUCLEOTIDE SEQUENCE [LARGE SCALE GENOMIC DNA]</scope>
    <source>
        <strain evidence="1 2">DSM 27063</strain>
    </source>
</reference>
<dbReference type="AlphaFoldDB" id="A0A1M6LIE3"/>
<protein>
    <submittedName>
        <fullName evidence="1">Uncharacterized protein</fullName>
    </submittedName>
</protein>